<proteinExistence type="predicted"/>
<protein>
    <submittedName>
        <fullName evidence="1">Uncharacterized protein</fullName>
    </submittedName>
</protein>
<sequence length="128" mass="13905">MWYSEVLVLHSLRGTILRNSQTLTAPPSPSPLATRPSVLRGSIQHSAHWLNAKFSSDPLSLANLTLFQLSSAQPAQLGLKFSSFPPSPVQCNPDLPRPAQPSPARLVLSLVLFGCVMADAPRERLILI</sequence>
<gene>
    <name evidence="1" type="ORF">E2C01_092733</name>
</gene>
<keyword evidence="2" id="KW-1185">Reference proteome</keyword>
<organism evidence="1 2">
    <name type="scientific">Portunus trituberculatus</name>
    <name type="common">Swimming crab</name>
    <name type="synonym">Neptunus trituberculatus</name>
    <dbReference type="NCBI Taxonomy" id="210409"/>
    <lineage>
        <taxon>Eukaryota</taxon>
        <taxon>Metazoa</taxon>
        <taxon>Ecdysozoa</taxon>
        <taxon>Arthropoda</taxon>
        <taxon>Crustacea</taxon>
        <taxon>Multicrustacea</taxon>
        <taxon>Malacostraca</taxon>
        <taxon>Eumalacostraca</taxon>
        <taxon>Eucarida</taxon>
        <taxon>Decapoda</taxon>
        <taxon>Pleocyemata</taxon>
        <taxon>Brachyura</taxon>
        <taxon>Eubrachyura</taxon>
        <taxon>Portunoidea</taxon>
        <taxon>Portunidae</taxon>
        <taxon>Portuninae</taxon>
        <taxon>Portunus</taxon>
    </lineage>
</organism>
<dbReference type="AlphaFoldDB" id="A0A5B7JWP3"/>
<reference evidence="1 2" key="1">
    <citation type="submission" date="2019-05" db="EMBL/GenBank/DDBJ databases">
        <title>Another draft genome of Portunus trituberculatus and its Hox gene families provides insights of decapod evolution.</title>
        <authorList>
            <person name="Jeong J.-H."/>
            <person name="Song I."/>
            <person name="Kim S."/>
            <person name="Choi T."/>
            <person name="Kim D."/>
            <person name="Ryu S."/>
            <person name="Kim W."/>
        </authorList>
    </citation>
    <scope>NUCLEOTIDE SEQUENCE [LARGE SCALE GENOMIC DNA]</scope>
    <source>
        <tissue evidence="1">Muscle</tissue>
    </source>
</reference>
<accession>A0A5B7JWP3</accession>
<dbReference type="EMBL" id="VSRR010109881">
    <property type="protein sequence ID" value="MPC97418.1"/>
    <property type="molecule type" value="Genomic_DNA"/>
</dbReference>
<dbReference type="Proteomes" id="UP000324222">
    <property type="component" value="Unassembled WGS sequence"/>
</dbReference>
<comment type="caution">
    <text evidence="1">The sequence shown here is derived from an EMBL/GenBank/DDBJ whole genome shotgun (WGS) entry which is preliminary data.</text>
</comment>
<evidence type="ECO:0000313" key="1">
    <source>
        <dbReference type="EMBL" id="MPC97418.1"/>
    </source>
</evidence>
<name>A0A5B7JWP3_PORTR</name>
<evidence type="ECO:0000313" key="2">
    <source>
        <dbReference type="Proteomes" id="UP000324222"/>
    </source>
</evidence>